<dbReference type="VEuPathDB" id="ToxoDB:cyc_07914"/>
<dbReference type="PROSITE" id="PS51257">
    <property type="entry name" value="PROKAR_LIPOPROTEIN"/>
    <property type="match status" value="1"/>
</dbReference>
<gene>
    <name evidence="1" type="ORF">cyc_07914</name>
</gene>
<dbReference type="Proteomes" id="UP000095192">
    <property type="component" value="Unassembled WGS sequence"/>
</dbReference>
<name>A0A1D3CU46_9EIME</name>
<dbReference type="AlphaFoldDB" id="A0A1D3CU46"/>
<reference evidence="1 2" key="1">
    <citation type="journal article" date="2016" name="BMC Genomics">
        <title>Comparative genomics reveals Cyclospora cayetanensis possesses coccidia-like metabolism and invasion components but unique surface antigens.</title>
        <authorList>
            <person name="Liu S."/>
            <person name="Wang L."/>
            <person name="Zheng H."/>
            <person name="Xu Z."/>
            <person name="Roellig D.M."/>
            <person name="Li N."/>
            <person name="Frace M.A."/>
            <person name="Tang K."/>
            <person name="Arrowood M.J."/>
            <person name="Moss D.M."/>
            <person name="Zhang L."/>
            <person name="Feng Y."/>
            <person name="Xiao L."/>
        </authorList>
    </citation>
    <scope>NUCLEOTIDE SEQUENCE [LARGE SCALE GENOMIC DNA]</scope>
    <source>
        <strain evidence="1 2">CHN_HEN01</strain>
    </source>
</reference>
<dbReference type="EMBL" id="JROU02001954">
    <property type="protein sequence ID" value="OEH74726.1"/>
    <property type="molecule type" value="Genomic_DNA"/>
</dbReference>
<dbReference type="InParanoid" id="A0A1D3CU46"/>
<proteinExistence type="predicted"/>
<evidence type="ECO:0000313" key="2">
    <source>
        <dbReference type="Proteomes" id="UP000095192"/>
    </source>
</evidence>
<protein>
    <submittedName>
        <fullName evidence="1">Uncharacterized protein</fullName>
    </submittedName>
</protein>
<evidence type="ECO:0000313" key="1">
    <source>
        <dbReference type="EMBL" id="OEH74726.1"/>
    </source>
</evidence>
<keyword evidence="2" id="KW-1185">Reference proteome</keyword>
<organism evidence="1 2">
    <name type="scientific">Cyclospora cayetanensis</name>
    <dbReference type="NCBI Taxonomy" id="88456"/>
    <lineage>
        <taxon>Eukaryota</taxon>
        <taxon>Sar</taxon>
        <taxon>Alveolata</taxon>
        <taxon>Apicomplexa</taxon>
        <taxon>Conoidasida</taxon>
        <taxon>Coccidia</taxon>
        <taxon>Eucoccidiorida</taxon>
        <taxon>Eimeriorina</taxon>
        <taxon>Eimeriidae</taxon>
        <taxon>Cyclospora</taxon>
    </lineage>
</organism>
<comment type="caution">
    <text evidence="1">The sequence shown here is derived from an EMBL/GenBank/DDBJ whole genome shotgun (WGS) entry which is preliminary data.</text>
</comment>
<accession>A0A1D3CU46</accession>
<sequence length="249" mass="27416">MCQRAPSSVLVLQQRQQPLYVLVLLLFLFLLACPPFPRGSPRSAAAAAAAEEVFGARAVVHLEADEGEPEELFADELEEAPLPDASSSADEAEAPEDLAETEALRQGGAGATLGSLGWLDEIEEALASGSTHRLYQGPDGDTLFQLASGSEEVALLLQQLKPLLRKRWREHREQLQPPQLLPDWSEALWERIERGVLLRAALYNRDNYPQSWFVARSAQEGPTTTGALLTPLQDHELEEAEATAQERQM</sequence>
<dbReference type="VEuPathDB" id="ToxoDB:LOC34623771"/>